<proteinExistence type="predicted"/>
<feature type="region of interest" description="Disordered" evidence="1">
    <location>
        <begin position="1"/>
        <end position="65"/>
    </location>
</feature>
<evidence type="ECO:0000259" key="2">
    <source>
        <dbReference type="Pfam" id="PF12274"/>
    </source>
</evidence>
<evidence type="ECO:0000313" key="4">
    <source>
        <dbReference type="Proteomes" id="UP001497457"/>
    </source>
</evidence>
<evidence type="ECO:0000313" key="3">
    <source>
        <dbReference type="EMBL" id="CAL4952548.1"/>
    </source>
</evidence>
<keyword evidence="4" id="KW-1185">Reference proteome</keyword>
<accession>A0ABC8Z3F1</accession>
<reference evidence="3 4" key="2">
    <citation type="submission" date="2024-10" db="EMBL/GenBank/DDBJ databases">
        <authorList>
            <person name="Ryan C."/>
        </authorList>
    </citation>
    <scope>NUCLEOTIDE SEQUENCE [LARGE SCALE GENOMIC DNA]</scope>
</reference>
<sequence length="259" mass="29225">MVNAPPAAAVESAQGEAAPRRSERLLQGRTRSRYASPPSPARRRQGRKRSRASSQEIHDQEIVGGSADDAGAEFNSATLFYLTAEEMLPYYKRLYKKRANMGLAWYHKNNPEDFYEFTSMALNDVYNFMDGGICYMHMNFKARNVTTRSEELFFAELALNNSVSDANGGYSTTTCSIVDDDCVGMLLPSIFFVVDILHIALLSRLIEQELYKKDLLGVKDDLPAERYDEKNCYACAEKIKHPTGVTYKGGHYAEDYFVD</sequence>
<reference evidence="4" key="1">
    <citation type="submission" date="2024-06" db="EMBL/GenBank/DDBJ databases">
        <authorList>
            <person name="Ryan C."/>
        </authorList>
    </citation>
    <scope>NUCLEOTIDE SEQUENCE [LARGE SCALE GENOMIC DNA]</scope>
</reference>
<feature type="compositionally biased region" description="Basic residues" evidence="1">
    <location>
        <begin position="41"/>
        <end position="51"/>
    </location>
</feature>
<dbReference type="EMBL" id="OZ075127">
    <property type="protein sequence ID" value="CAL4952548.1"/>
    <property type="molecule type" value="Genomic_DNA"/>
</dbReference>
<feature type="domain" description="DUF3615" evidence="2">
    <location>
        <begin position="100"/>
        <end position="242"/>
    </location>
</feature>
<dbReference type="Pfam" id="PF12274">
    <property type="entry name" value="DUF3615"/>
    <property type="match status" value="1"/>
</dbReference>
<dbReference type="AlphaFoldDB" id="A0ABC8Z3F1"/>
<dbReference type="PANTHER" id="PTHR34710:SF12">
    <property type="entry name" value="DIRIGENT PROTEIN"/>
    <property type="match status" value="1"/>
</dbReference>
<feature type="compositionally biased region" description="Low complexity" evidence="1">
    <location>
        <begin position="7"/>
        <end position="17"/>
    </location>
</feature>
<evidence type="ECO:0000256" key="1">
    <source>
        <dbReference type="SAM" id="MobiDB-lite"/>
    </source>
</evidence>
<dbReference type="Proteomes" id="UP001497457">
    <property type="component" value="Chromosome 17b"/>
</dbReference>
<name>A0ABC8Z3F1_9POAL</name>
<gene>
    <name evidence="3" type="ORF">URODEC1_LOCUS39587</name>
</gene>
<organism evidence="3 4">
    <name type="scientific">Urochloa decumbens</name>
    <dbReference type="NCBI Taxonomy" id="240449"/>
    <lineage>
        <taxon>Eukaryota</taxon>
        <taxon>Viridiplantae</taxon>
        <taxon>Streptophyta</taxon>
        <taxon>Embryophyta</taxon>
        <taxon>Tracheophyta</taxon>
        <taxon>Spermatophyta</taxon>
        <taxon>Magnoliopsida</taxon>
        <taxon>Liliopsida</taxon>
        <taxon>Poales</taxon>
        <taxon>Poaceae</taxon>
        <taxon>PACMAD clade</taxon>
        <taxon>Panicoideae</taxon>
        <taxon>Panicodae</taxon>
        <taxon>Paniceae</taxon>
        <taxon>Melinidinae</taxon>
        <taxon>Urochloa</taxon>
    </lineage>
</organism>
<protein>
    <recommendedName>
        <fullName evidence="2">DUF3615 domain-containing protein</fullName>
    </recommendedName>
</protein>
<dbReference type="InterPro" id="IPR022059">
    <property type="entry name" value="DUF3615"/>
</dbReference>
<dbReference type="PANTHER" id="PTHR34710">
    <property type="entry name" value="OS03G0834100 PROTEIN"/>
    <property type="match status" value="1"/>
</dbReference>